<sequence length="124" mass="13700">MSNNNNFDVNGAATNFSKTCNYSELSNSKGEYKYNFACIPSNATNTNDAQCIRFAPEKMPNTFDCDYFFSGQWRNATEQQGLTCVGNCQGPPEAKAVGAGVTAYPSFALTFAALFMVFMMFKRQ</sequence>
<proteinExistence type="predicted"/>
<evidence type="ECO:0000256" key="1">
    <source>
        <dbReference type="SAM" id="Phobius"/>
    </source>
</evidence>
<evidence type="ECO:0000313" key="2">
    <source>
        <dbReference type="EMBL" id="OAD01219.1"/>
    </source>
</evidence>
<dbReference type="Proteomes" id="UP000077051">
    <property type="component" value="Unassembled WGS sequence"/>
</dbReference>
<dbReference type="OrthoDB" id="2207180at2759"/>
<dbReference type="AlphaFoldDB" id="A0A162QPS8"/>
<reference evidence="2 3" key="1">
    <citation type="submission" date="2015-06" db="EMBL/GenBank/DDBJ databases">
        <title>Expansion of signal transduction pathways in fungi by whole-genome duplication.</title>
        <authorList>
            <consortium name="DOE Joint Genome Institute"/>
            <person name="Corrochano L.M."/>
            <person name="Kuo A."/>
            <person name="Marcet-Houben M."/>
            <person name="Polaino S."/>
            <person name="Salamov A."/>
            <person name="Villalobos J.M."/>
            <person name="Alvarez M.I."/>
            <person name="Avalos J."/>
            <person name="Benito E.P."/>
            <person name="Benoit I."/>
            <person name="Burger G."/>
            <person name="Camino L.P."/>
            <person name="Canovas D."/>
            <person name="Cerda-Olmedo E."/>
            <person name="Cheng J.-F."/>
            <person name="Dominguez A."/>
            <person name="Elias M."/>
            <person name="Eslava A.P."/>
            <person name="Glaser F."/>
            <person name="Grimwood J."/>
            <person name="Gutierrez G."/>
            <person name="Heitman J."/>
            <person name="Henrissat B."/>
            <person name="Iturriaga E.A."/>
            <person name="Lang B.F."/>
            <person name="Lavin J.L."/>
            <person name="Lee S."/>
            <person name="Li W."/>
            <person name="Lindquist E."/>
            <person name="Lopez-Garcia S."/>
            <person name="Luque E.M."/>
            <person name="Marcos A.T."/>
            <person name="Martin J."/>
            <person name="Mccluskey K."/>
            <person name="Medina H.R."/>
            <person name="Miralles-Duran A."/>
            <person name="Miyazaki A."/>
            <person name="Munoz-Torres E."/>
            <person name="Oguiza J.A."/>
            <person name="Ohm R."/>
            <person name="Olmedo M."/>
            <person name="Orejas M."/>
            <person name="Ortiz-Castellanos L."/>
            <person name="Pisabarro A.G."/>
            <person name="Rodriguez-Romero J."/>
            <person name="Ruiz-Herrera J."/>
            <person name="Ruiz-Vazquez R."/>
            <person name="Sanz C."/>
            <person name="Schackwitz W."/>
            <person name="Schmutz J."/>
            <person name="Shahriari M."/>
            <person name="Shelest E."/>
            <person name="Silva-Franco F."/>
            <person name="Soanes D."/>
            <person name="Syed K."/>
            <person name="Tagua V.G."/>
            <person name="Talbot N.J."/>
            <person name="Thon M."/>
            <person name="De Vries R.P."/>
            <person name="Wiebenga A."/>
            <person name="Yadav J.S."/>
            <person name="Braun E.L."/>
            <person name="Baker S."/>
            <person name="Garre V."/>
            <person name="Horwitz B."/>
            <person name="Torres-Martinez S."/>
            <person name="Idnurm A."/>
            <person name="Herrera-Estrella A."/>
            <person name="Gabaldon T."/>
            <person name="Grigoriev I.V."/>
        </authorList>
    </citation>
    <scope>NUCLEOTIDE SEQUENCE [LARGE SCALE GENOMIC DNA]</scope>
    <source>
        <strain evidence="2 3">CBS 277.49</strain>
    </source>
</reference>
<keyword evidence="3" id="KW-1185">Reference proteome</keyword>
<keyword evidence="1" id="KW-0472">Membrane</keyword>
<organism evidence="2 3">
    <name type="scientific">Mucor lusitanicus CBS 277.49</name>
    <dbReference type="NCBI Taxonomy" id="747725"/>
    <lineage>
        <taxon>Eukaryota</taxon>
        <taxon>Fungi</taxon>
        <taxon>Fungi incertae sedis</taxon>
        <taxon>Mucoromycota</taxon>
        <taxon>Mucoromycotina</taxon>
        <taxon>Mucoromycetes</taxon>
        <taxon>Mucorales</taxon>
        <taxon>Mucorineae</taxon>
        <taxon>Mucoraceae</taxon>
        <taxon>Mucor</taxon>
    </lineage>
</organism>
<feature type="transmembrane region" description="Helical" evidence="1">
    <location>
        <begin position="101"/>
        <end position="121"/>
    </location>
</feature>
<protein>
    <submittedName>
        <fullName evidence="2">Uncharacterized protein</fullName>
    </submittedName>
</protein>
<dbReference type="EMBL" id="AMYB01000006">
    <property type="protein sequence ID" value="OAD01219.1"/>
    <property type="molecule type" value="Genomic_DNA"/>
</dbReference>
<keyword evidence="1" id="KW-1133">Transmembrane helix</keyword>
<dbReference type="VEuPathDB" id="FungiDB:MUCCIDRAFT_84656"/>
<keyword evidence="1" id="KW-0812">Transmembrane</keyword>
<evidence type="ECO:0000313" key="3">
    <source>
        <dbReference type="Proteomes" id="UP000077051"/>
    </source>
</evidence>
<comment type="caution">
    <text evidence="2">The sequence shown here is derived from an EMBL/GenBank/DDBJ whole genome shotgun (WGS) entry which is preliminary data.</text>
</comment>
<accession>A0A162QPS8</accession>
<name>A0A162QPS8_MUCCL</name>
<gene>
    <name evidence="2" type="ORF">MUCCIDRAFT_84656</name>
</gene>